<keyword evidence="3 5" id="KW-0378">Hydrolase</keyword>
<dbReference type="InterPro" id="IPR008979">
    <property type="entry name" value="Galactose-bd-like_sf"/>
</dbReference>
<evidence type="ECO:0000256" key="1">
    <source>
        <dbReference type="ARBA" id="ARBA00011073"/>
    </source>
</evidence>
<dbReference type="PANTHER" id="PTHR43399:SF4">
    <property type="entry name" value="CELL WALL-ASSOCIATED PROTEASE"/>
    <property type="match status" value="1"/>
</dbReference>
<dbReference type="PANTHER" id="PTHR43399">
    <property type="entry name" value="SUBTILISIN-RELATED"/>
    <property type="match status" value="1"/>
</dbReference>
<sequence length="1270" mass="131427">MPKRYIVTPRTSAEGVLPESDDIAVVVRLDHGVLVDTDAKNALRLEQSGWRVKEVPDAHMIRIFDYAIDTKSGAVSPKAPSFKNAARVEDDAGRNHLVKLAGPVQESWLAVLADRGVQVVEAIGPLAYYVRADAATVNGLRALPFVEWTGPLTPELKVNPVLLAGNTEAKAGKGLGPIEAVDIGVLADGDVDTVAALVAELGGTVLRIGPKTGDAFRSIRATLSTEGLGAIAARDDVRWIDAVRTPLLEDERSAQIVLEDLDGAAAPNTGPVVGYAANLVALGIDGTGVTIAICDTGVDTNDATTMHADLAGRFAFAVDETGAAVAGGDTNGHGTHVAGIAAGNGASGDVDPQGFVLGQGVASASRVGLVRLGGSVQERVQESARQGADVMNNSWAMNGAAYSADDRTVDLGVRDADPANTDQTPLIIVFSAGNSGPGAGTVTKNPKNAILVGNALNFRPGEGAGDDIRGIANGSSRGPAADGRLLPTVTAPGTDIVSARSNVDTDAMTAGVQRPRTAYTDTGGGVHNNHTRMSGTSMASPHVAGACALLIDWWRQTRNGRTPSSALLKALLVATTESVQGGPGAAGGLGVEPNNNVGWGRISLENALLQAPDSDRGPKLFVDQRHAFTATGQEYMIRVAAADTTRPLRVALTWSDAAAAVGANPALVNDLDLEVLETVTGTLFRGNMLAGGFSAAGGAADSLNTTEIVAIQNPNGIYEVSVVASAITASARTDIATPWQDFALVIDNAEVPAADPVSVISVLDRSGSMQVFGYVDITRQTSRQFIDLMSVDDSVGVVSFGDSGDEEFPGTGAPNLIVGQATRDAAKAAVDGIGFGGCTFMGAGIRTAGTMLAGAGMRRALVLLSDGYDNKGCDDGNPAKPSALDAAAALPADLPIYSCAMGPASDQTLLGQLATDTSGRYYFMPTIDDLFEIYNFIRGQVTSDGIIINESSVASVSQVSGWVDGCAQAALFTVAWSDPSLRYVPRDPKGNNDISVRLRSPGGRWLPRSATEFVRNVGNGYISFKIEDPQPGLWTVEVITARSQHTPYTVGGFVRSPLALSLQVPSIVLPGQPINVTAVVSDRKGMLQGVKVRATVSAPRASVDDLVTKYASRLSRIKIPAALRGDGVPDKASVRLAQLVLLRDKLVADGGEDILAPVEHDLAIATQAIASPRDRLSGVARFAGTTGAAVTGAGAGSGAVTNPGIGRIIDPRNIQRPLQEGVSRGRFDGTKILGSYSVLVTATGFSPTCGTRFVRHDMASVVVGEKGRIG</sequence>
<dbReference type="InterPro" id="IPR023828">
    <property type="entry name" value="Peptidase_S8_Ser-AS"/>
</dbReference>
<evidence type="ECO:0000259" key="6">
    <source>
        <dbReference type="PROSITE" id="PS50234"/>
    </source>
</evidence>
<dbReference type="CDD" id="cd04842">
    <property type="entry name" value="Peptidases_S8_Kp43_protease"/>
    <property type="match status" value="1"/>
</dbReference>
<dbReference type="Gene3D" id="2.60.120.380">
    <property type="match status" value="1"/>
</dbReference>
<evidence type="ECO:0000313" key="8">
    <source>
        <dbReference type="Proteomes" id="UP000736384"/>
    </source>
</evidence>
<comment type="similarity">
    <text evidence="1 5">Belongs to the peptidase S8 family.</text>
</comment>
<dbReference type="InterPro" id="IPR036852">
    <property type="entry name" value="Peptidase_S8/S53_dom_sf"/>
</dbReference>
<dbReference type="InterPro" id="IPR002035">
    <property type="entry name" value="VWF_A"/>
</dbReference>
<feature type="active site" description="Charge relay system" evidence="5">
    <location>
        <position position="537"/>
    </location>
</feature>
<evidence type="ECO:0000256" key="5">
    <source>
        <dbReference type="PROSITE-ProRule" id="PRU01240"/>
    </source>
</evidence>
<dbReference type="PROSITE" id="PS51892">
    <property type="entry name" value="SUBTILASE"/>
    <property type="match status" value="1"/>
</dbReference>
<dbReference type="SUPFAM" id="SSF49785">
    <property type="entry name" value="Galactose-binding domain-like"/>
    <property type="match status" value="1"/>
</dbReference>
<reference evidence="7" key="1">
    <citation type="submission" date="2020-03" db="EMBL/GenBank/DDBJ databases">
        <title>Genome assembly of Azotobacter chroococcum W5.</title>
        <authorList>
            <person name="Kannepalli A."/>
        </authorList>
    </citation>
    <scope>NUCLEOTIDE SEQUENCE</scope>
    <source>
        <strain evidence="7">W5</strain>
    </source>
</reference>
<dbReference type="InterPro" id="IPR000209">
    <property type="entry name" value="Peptidase_S8/S53_dom"/>
</dbReference>
<dbReference type="InterPro" id="IPR015500">
    <property type="entry name" value="Peptidase_S8_subtilisin-rel"/>
</dbReference>
<dbReference type="InterPro" id="IPR022398">
    <property type="entry name" value="Peptidase_S8_His-AS"/>
</dbReference>
<evidence type="ECO:0000256" key="4">
    <source>
        <dbReference type="ARBA" id="ARBA00022825"/>
    </source>
</evidence>
<feature type="active site" description="Charge relay system" evidence="5">
    <location>
        <position position="295"/>
    </location>
</feature>
<evidence type="ECO:0000256" key="3">
    <source>
        <dbReference type="ARBA" id="ARBA00022801"/>
    </source>
</evidence>
<evidence type="ECO:0000256" key="2">
    <source>
        <dbReference type="ARBA" id="ARBA00022670"/>
    </source>
</evidence>
<dbReference type="InterPro" id="IPR036465">
    <property type="entry name" value="vWFA_dom_sf"/>
</dbReference>
<accession>A0AA44C4Z2</accession>
<name>A0AA44C4Z2_9GAMM</name>
<keyword evidence="2 5" id="KW-0645">Protease</keyword>
<dbReference type="PROSITE" id="PS50234">
    <property type="entry name" value="VWFA"/>
    <property type="match status" value="1"/>
</dbReference>
<dbReference type="RefSeq" id="WP_165891475.1">
    <property type="nucleotide sequence ID" value="NZ_JAAPAP010000002.1"/>
</dbReference>
<dbReference type="EMBL" id="JAAPAP010000002">
    <property type="protein sequence ID" value="NHN76146.1"/>
    <property type="molecule type" value="Genomic_DNA"/>
</dbReference>
<feature type="active site" description="Charge relay system" evidence="5">
    <location>
        <position position="333"/>
    </location>
</feature>
<dbReference type="SUPFAM" id="SSF52743">
    <property type="entry name" value="Subtilisin-like"/>
    <property type="match status" value="1"/>
</dbReference>
<dbReference type="InterPro" id="IPR051048">
    <property type="entry name" value="Peptidase_S8/S53_subtilisin"/>
</dbReference>
<evidence type="ECO:0000313" key="7">
    <source>
        <dbReference type="EMBL" id="NHN76146.1"/>
    </source>
</evidence>
<dbReference type="SMART" id="SM00327">
    <property type="entry name" value="VWA"/>
    <property type="match status" value="1"/>
</dbReference>
<dbReference type="Proteomes" id="UP000736384">
    <property type="component" value="Unassembled WGS sequence"/>
</dbReference>
<dbReference type="SUPFAM" id="SSF53300">
    <property type="entry name" value="vWA-like"/>
    <property type="match status" value="1"/>
</dbReference>
<dbReference type="PRINTS" id="PR00723">
    <property type="entry name" value="SUBTILISIN"/>
</dbReference>
<proteinExistence type="inferred from homology"/>
<protein>
    <submittedName>
        <fullName evidence="7">S8 family serine peptidase</fullName>
    </submittedName>
</protein>
<gene>
    <name evidence="7" type="ORF">HA520_02395</name>
</gene>
<dbReference type="Gene3D" id="3.40.50.410">
    <property type="entry name" value="von Willebrand factor, type A domain"/>
    <property type="match status" value="1"/>
</dbReference>
<feature type="domain" description="VWFA" evidence="6">
    <location>
        <begin position="758"/>
        <end position="937"/>
    </location>
</feature>
<dbReference type="PROSITE" id="PS00138">
    <property type="entry name" value="SUBTILASE_SER"/>
    <property type="match status" value="1"/>
</dbReference>
<dbReference type="PROSITE" id="PS00137">
    <property type="entry name" value="SUBTILASE_HIS"/>
    <property type="match status" value="1"/>
</dbReference>
<dbReference type="Gene3D" id="3.40.50.200">
    <property type="entry name" value="Peptidase S8/S53 domain"/>
    <property type="match status" value="1"/>
</dbReference>
<keyword evidence="4 5" id="KW-0720">Serine protease</keyword>
<dbReference type="GO" id="GO:0006508">
    <property type="term" value="P:proteolysis"/>
    <property type="evidence" value="ECO:0007669"/>
    <property type="project" value="UniProtKB-KW"/>
</dbReference>
<comment type="caution">
    <text evidence="7">The sequence shown here is derived from an EMBL/GenBank/DDBJ whole genome shotgun (WGS) entry which is preliminary data.</text>
</comment>
<organism evidence="7 8">
    <name type="scientific">Azotobacter chroococcum</name>
    <dbReference type="NCBI Taxonomy" id="353"/>
    <lineage>
        <taxon>Bacteria</taxon>
        <taxon>Pseudomonadati</taxon>
        <taxon>Pseudomonadota</taxon>
        <taxon>Gammaproteobacteria</taxon>
        <taxon>Pseudomonadales</taxon>
        <taxon>Pseudomonadaceae</taxon>
        <taxon>Azotobacter</taxon>
    </lineage>
</organism>
<dbReference type="Pfam" id="PF00082">
    <property type="entry name" value="Peptidase_S8"/>
    <property type="match status" value="1"/>
</dbReference>
<dbReference type="CDD" id="cd00198">
    <property type="entry name" value="vWFA"/>
    <property type="match status" value="1"/>
</dbReference>
<dbReference type="InterPro" id="IPR034058">
    <property type="entry name" value="TagA/B/C/D_pept_dom"/>
</dbReference>
<dbReference type="GO" id="GO:0004252">
    <property type="term" value="F:serine-type endopeptidase activity"/>
    <property type="evidence" value="ECO:0007669"/>
    <property type="project" value="UniProtKB-UniRule"/>
</dbReference>
<dbReference type="AlphaFoldDB" id="A0AA44C4Z2"/>